<organism evidence="9 10">
    <name type="scientific">Banduia mediterranea</name>
    <dbReference type="NCBI Taxonomy" id="3075609"/>
    <lineage>
        <taxon>Bacteria</taxon>
        <taxon>Pseudomonadati</taxon>
        <taxon>Pseudomonadota</taxon>
        <taxon>Gammaproteobacteria</taxon>
        <taxon>Nevskiales</taxon>
        <taxon>Algiphilaceae</taxon>
        <taxon>Banduia</taxon>
    </lineage>
</organism>
<dbReference type="Gene3D" id="3.30.70.1440">
    <property type="entry name" value="Multidrug efflux transporter AcrB pore domain"/>
    <property type="match status" value="1"/>
</dbReference>
<name>A0ABU2WKJ0_9GAMM</name>
<feature type="transmembrane region" description="Helical" evidence="8">
    <location>
        <begin position="972"/>
        <end position="992"/>
    </location>
</feature>
<reference evidence="9 10" key="1">
    <citation type="submission" date="2023-09" db="EMBL/GenBank/DDBJ databases">
        <authorList>
            <person name="Rey-Velasco X."/>
        </authorList>
    </citation>
    <scope>NUCLEOTIDE SEQUENCE [LARGE SCALE GENOMIC DNA]</scope>
    <source>
        <strain evidence="9 10">W345</strain>
    </source>
</reference>
<dbReference type="NCBIfam" id="TIGR00914">
    <property type="entry name" value="2A0601"/>
    <property type="match status" value="1"/>
</dbReference>
<keyword evidence="10" id="KW-1185">Reference proteome</keyword>
<dbReference type="PANTHER" id="PTHR32063:SF24">
    <property type="entry name" value="CATION EFFLUX SYSTEM (ACRB_ACRD_ACRF FAMILY)"/>
    <property type="match status" value="1"/>
</dbReference>
<dbReference type="RefSeq" id="WP_311364969.1">
    <property type="nucleotide sequence ID" value="NZ_JAVRIC010000011.1"/>
</dbReference>
<comment type="similarity">
    <text evidence="2">Belongs to the resistance-nodulation-cell division (RND) (TC 2.A.6) family.</text>
</comment>
<dbReference type="PANTHER" id="PTHR32063">
    <property type="match status" value="1"/>
</dbReference>
<dbReference type="Pfam" id="PF00873">
    <property type="entry name" value="ACR_tran"/>
    <property type="match status" value="1"/>
</dbReference>
<dbReference type="SUPFAM" id="SSF82714">
    <property type="entry name" value="Multidrug efflux transporter AcrB TolC docking domain, DN and DC subdomains"/>
    <property type="match status" value="2"/>
</dbReference>
<feature type="transmembrane region" description="Helical" evidence="8">
    <location>
        <begin position="484"/>
        <end position="508"/>
    </location>
</feature>
<evidence type="ECO:0000256" key="3">
    <source>
        <dbReference type="ARBA" id="ARBA00022448"/>
    </source>
</evidence>
<feature type="transmembrane region" description="Helical" evidence="8">
    <location>
        <begin position="926"/>
        <end position="951"/>
    </location>
</feature>
<proteinExistence type="inferred from homology"/>
<dbReference type="Gene3D" id="3.30.70.1430">
    <property type="entry name" value="Multidrug efflux transporter AcrB pore domain"/>
    <property type="match status" value="2"/>
</dbReference>
<dbReference type="InterPro" id="IPR027463">
    <property type="entry name" value="AcrB_DN_DC_subdom"/>
</dbReference>
<feature type="transmembrane region" description="Helical" evidence="8">
    <location>
        <begin position="875"/>
        <end position="894"/>
    </location>
</feature>
<dbReference type="EMBL" id="JAVRIC010000011">
    <property type="protein sequence ID" value="MDT0497577.1"/>
    <property type="molecule type" value="Genomic_DNA"/>
</dbReference>
<keyword evidence="3" id="KW-0813">Transport</keyword>
<evidence type="ECO:0000256" key="2">
    <source>
        <dbReference type="ARBA" id="ARBA00010942"/>
    </source>
</evidence>
<keyword evidence="6 8" id="KW-1133">Transmembrane helix</keyword>
<feature type="transmembrane region" description="Helical" evidence="8">
    <location>
        <begin position="452"/>
        <end position="472"/>
    </location>
</feature>
<dbReference type="SUPFAM" id="SSF82866">
    <property type="entry name" value="Multidrug efflux transporter AcrB transmembrane domain"/>
    <property type="match status" value="2"/>
</dbReference>
<feature type="transmembrane region" description="Helical" evidence="8">
    <location>
        <begin position="901"/>
        <end position="920"/>
    </location>
</feature>
<dbReference type="Proteomes" id="UP001254608">
    <property type="component" value="Unassembled WGS sequence"/>
</dbReference>
<evidence type="ECO:0000256" key="7">
    <source>
        <dbReference type="ARBA" id="ARBA00023136"/>
    </source>
</evidence>
<dbReference type="InterPro" id="IPR001036">
    <property type="entry name" value="Acrflvin-R"/>
</dbReference>
<evidence type="ECO:0000313" key="9">
    <source>
        <dbReference type="EMBL" id="MDT0497577.1"/>
    </source>
</evidence>
<accession>A0ABU2WKJ0</accession>
<dbReference type="SUPFAM" id="SSF82693">
    <property type="entry name" value="Multidrug efflux transporter AcrB pore domain, PN1, PN2, PC1 and PC2 subdomains"/>
    <property type="match status" value="3"/>
</dbReference>
<dbReference type="InterPro" id="IPR004763">
    <property type="entry name" value="CusA-like"/>
</dbReference>
<feature type="transmembrane region" description="Helical" evidence="8">
    <location>
        <begin position="1004"/>
        <end position="1030"/>
    </location>
</feature>
<evidence type="ECO:0000256" key="8">
    <source>
        <dbReference type="SAM" id="Phobius"/>
    </source>
</evidence>
<evidence type="ECO:0000256" key="5">
    <source>
        <dbReference type="ARBA" id="ARBA00022692"/>
    </source>
</evidence>
<feature type="transmembrane region" description="Helical" evidence="8">
    <location>
        <begin position="369"/>
        <end position="389"/>
    </location>
</feature>
<protein>
    <submittedName>
        <fullName evidence="9">CusA/CzcA family heavy metal efflux RND transporter</fullName>
    </submittedName>
</protein>
<gene>
    <name evidence="9" type="ORF">RM530_09405</name>
</gene>
<keyword evidence="5 8" id="KW-0812">Transmembrane</keyword>
<feature type="transmembrane region" description="Helical" evidence="8">
    <location>
        <begin position="529"/>
        <end position="554"/>
    </location>
</feature>
<keyword evidence="7 8" id="KW-0472">Membrane</keyword>
<dbReference type="PRINTS" id="PR00702">
    <property type="entry name" value="ACRIFLAVINRP"/>
</dbReference>
<evidence type="ECO:0000256" key="4">
    <source>
        <dbReference type="ARBA" id="ARBA00022475"/>
    </source>
</evidence>
<dbReference type="Gene3D" id="3.30.70.1320">
    <property type="entry name" value="Multidrug efflux transporter AcrB pore domain like"/>
    <property type="match status" value="1"/>
</dbReference>
<comment type="caution">
    <text evidence="9">The sequence shown here is derived from an EMBL/GenBank/DDBJ whole genome shotgun (WGS) entry which is preliminary data.</text>
</comment>
<keyword evidence="4" id="KW-1003">Cell membrane</keyword>
<sequence length="1037" mass="110471">MVNALLHFAVTRRWLVLVLALGIGAVGVRAWQLLPVDAVPDITNVQVMIAARAPGYSPLEVENRVTFPIETALGGLPRLKLTRSISKYGLAQITTVFEDGTDLWFARQVVNERLQEVRANLPADVEPALGPVATGLGEIYMYAVTAEAGARQPDGSAYDATALRTLQDWVIRPQLRQTPGVTEVDSIGGVLKQIHVLPDPARLLARELTFADLVAALEANNANRGAGYVERAGEQLLVRVPGQLRDMADLRQVVVARRDGVPVTVTDVAQVSVGGPLRTGAAQLGTEETVLSTAFMLIGENSRIVAKAVDQKLQEIRRQLPQGVQALTVYDRTALVEKTVATVQKNLIEGAVLVVTVLFLMLGNLRAALLTALVIPLSLLMTFSGMVAGKVSGNLMSLGALDFGLIVDGSVIIVENCLLRLGQEQHRRGGLLPLTHRLSVVREATEEVFRPSFISVLVVVLVNLPIFALTGVEGKMFHPMAMTVVMALLAALLLSVTLVPALVAVLLTGPVSEKDNALVRIAKRAYAPVLAFTLRFPLPIVGAAVLLVVASGWLSTQLGTEFMPNLDEGDVIIQPMRAPGIGIEEAQLQQKSVNAALMTLPEVQRVFARTGTNEAATDPMSPSETDTFVMLKPHADWPDPHKPKAQLIEEMAAAVDAVPGAAYGFTQPIQMRFNELISGVRSDVAVKVHGDDLEQLALVADRIAAVMSQVPGAADVKVEPVDGLPMLTVIPDRARLARYGLSLAEVQDLVATAVGGTPAGLMMDGDARFDIVVRLPEAIRSDPAQMARLPVALPAGGFVPLAEVARIQRTTGPNQISRDNGKRRVVVTANVRGRDLGSFVGEAQSVVEASVKLPPAYYLVWGGTFEQMVSAANRLTQVVPLSLLLIFGVLVMNFGSVKDAALVFSGVPLALTGGILALWLRGIPLSITAGVGFITLSGVAVLTGVVMVSMFRERLSEGRSLEQSVLEGAMTRLRPILMIALVAALGFVPMALNTGTGAEVQRPLATVVIGGIISATLLSLLVLPSLYAWAHRRDATA</sequence>
<dbReference type="Gene3D" id="1.20.1640.10">
    <property type="entry name" value="Multidrug efflux transporter AcrB transmembrane domain"/>
    <property type="match status" value="2"/>
</dbReference>
<evidence type="ECO:0000256" key="6">
    <source>
        <dbReference type="ARBA" id="ARBA00022989"/>
    </source>
</evidence>
<comment type="subcellular location">
    <subcellularLocation>
        <location evidence="1">Cell membrane</location>
        <topology evidence="1">Multi-pass membrane protein</topology>
    </subcellularLocation>
</comment>
<evidence type="ECO:0000313" key="10">
    <source>
        <dbReference type="Proteomes" id="UP001254608"/>
    </source>
</evidence>
<evidence type="ECO:0000256" key="1">
    <source>
        <dbReference type="ARBA" id="ARBA00004651"/>
    </source>
</evidence>
<dbReference type="Gene3D" id="3.30.2090.10">
    <property type="entry name" value="Multidrug efflux transporter AcrB TolC docking domain, DN and DC subdomains"/>
    <property type="match status" value="2"/>
</dbReference>